<feature type="transmembrane region" description="Helical" evidence="8">
    <location>
        <begin position="97"/>
        <end position="118"/>
    </location>
</feature>
<keyword evidence="3 10" id="KW-0328">Glycosyltransferase</keyword>
<organism evidence="10 11">
    <name type="scientific">Lentzea rhizosphaerae</name>
    <dbReference type="NCBI Taxonomy" id="2041025"/>
    <lineage>
        <taxon>Bacteria</taxon>
        <taxon>Bacillati</taxon>
        <taxon>Actinomycetota</taxon>
        <taxon>Actinomycetes</taxon>
        <taxon>Pseudonocardiales</taxon>
        <taxon>Pseudonocardiaceae</taxon>
        <taxon>Lentzea</taxon>
    </lineage>
</organism>
<keyword evidence="4 10" id="KW-0808">Transferase</keyword>
<evidence type="ECO:0000256" key="4">
    <source>
        <dbReference type="ARBA" id="ARBA00022679"/>
    </source>
</evidence>
<dbReference type="Pfam" id="PF13231">
    <property type="entry name" value="PMT_2"/>
    <property type="match status" value="1"/>
</dbReference>
<dbReference type="PANTHER" id="PTHR33908:SF11">
    <property type="entry name" value="MEMBRANE PROTEIN"/>
    <property type="match status" value="1"/>
</dbReference>
<evidence type="ECO:0000256" key="1">
    <source>
        <dbReference type="ARBA" id="ARBA00004651"/>
    </source>
</evidence>
<evidence type="ECO:0000313" key="11">
    <source>
        <dbReference type="Proteomes" id="UP001595690"/>
    </source>
</evidence>
<feature type="transmembrane region" description="Helical" evidence="8">
    <location>
        <begin position="318"/>
        <end position="338"/>
    </location>
</feature>
<dbReference type="PANTHER" id="PTHR33908">
    <property type="entry name" value="MANNOSYLTRANSFERASE YKCB-RELATED"/>
    <property type="match status" value="1"/>
</dbReference>
<feature type="transmembrane region" description="Helical" evidence="8">
    <location>
        <begin position="125"/>
        <end position="142"/>
    </location>
</feature>
<evidence type="ECO:0000256" key="6">
    <source>
        <dbReference type="ARBA" id="ARBA00022989"/>
    </source>
</evidence>
<evidence type="ECO:0000256" key="3">
    <source>
        <dbReference type="ARBA" id="ARBA00022676"/>
    </source>
</evidence>
<keyword evidence="5 8" id="KW-0812">Transmembrane</keyword>
<keyword evidence="6 8" id="KW-1133">Transmembrane helix</keyword>
<gene>
    <name evidence="10" type="ORF">ACFOWZ_27835</name>
</gene>
<evidence type="ECO:0000256" key="2">
    <source>
        <dbReference type="ARBA" id="ARBA00022475"/>
    </source>
</evidence>
<feature type="transmembrane region" description="Helical" evidence="8">
    <location>
        <begin position="344"/>
        <end position="364"/>
    </location>
</feature>
<evidence type="ECO:0000256" key="5">
    <source>
        <dbReference type="ARBA" id="ARBA00022692"/>
    </source>
</evidence>
<proteinExistence type="predicted"/>
<protein>
    <submittedName>
        <fullName evidence="10">ArnT family glycosyltransferase</fullName>
        <ecNumber evidence="10">2.4.-.-</ecNumber>
    </submittedName>
</protein>
<dbReference type="InterPro" id="IPR050297">
    <property type="entry name" value="LipidA_mod_glycosyltrf_83"/>
</dbReference>
<feature type="transmembrane region" description="Helical" evidence="8">
    <location>
        <begin position="292"/>
        <end position="311"/>
    </location>
</feature>
<dbReference type="GO" id="GO:0016757">
    <property type="term" value="F:glycosyltransferase activity"/>
    <property type="evidence" value="ECO:0007669"/>
    <property type="project" value="UniProtKB-KW"/>
</dbReference>
<dbReference type="EMBL" id="JBHRZI010000023">
    <property type="protein sequence ID" value="MFC3895307.1"/>
    <property type="molecule type" value="Genomic_DNA"/>
</dbReference>
<evidence type="ECO:0000256" key="8">
    <source>
        <dbReference type="SAM" id="Phobius"/>
    </source>
</evidence>
<feature type="transmembrane region" description="Helical" evidence="8">
    <location>
        <begin position="28"/>
        <end position="48"/>
    </location>
</feature>
<feature type="domain" description="Glycosyltransferase RgtA/B/C/D-like" evidence="9">
    <location>
        <begin position="78"/>
        <end position="231"/>
    </location>
</feature>
<evidence type="ECO:0000313" key="10">
    <source>
        <dbReference type="EMBL" id="MFC3895307.1"/>
    </source>
</evidence>
<dbReference type="EC" id="2.4.-.-" evidence="10"/>
<keyword evidence="11" id="KW-1185">Reference proteome</keyword>
<dbReference type="Proteomes" id="UP001595690">
    <property type="component" value="Unassembled WGS sequence"/>
</dbReference>
<name>A0ABV8BZY5_9PSEU</name>
<reference evidence="11" key="1">
    <citation type="journal article" date="2019" name="Int. J. Syst. Evol. Microbiol.">
        <title>The Global Catalogue of Microorganisms (GCM) 10K type strain sequencing project: providing services to taxonomists for standard genome sequencing and annotation.</title>
        <authorList>
            <consortium name="The Broad Institute Genomics Platform"/>
            <consortium name="The Broad Institute Genome Sequencing Center for Infectious Disease"/>
            <person name="Wu L."/>
            <person name="Ma J."/>
        </authorList>
    </citation>
    <scope>NUCLEOTIDE SEQUENCE [LARGE SCALE GENOMIC DNA]</scope>
    <source>
        <strain evidence="11">CGMCC 4.7405</strain>
    </source>
</reference>
<feature type="transmembrane region" description="Helical" evidence="8">
    <location>
        <begin position="260"/>
        <end position="286"/>
    </location>
</feature>
<keyword evidence="2" id="KW-1003">Cell membrane</keyword>
<evidence type="ECO:0000259" key="9">
    <source>
        <dbReference type="Pfam" id="PF13231"/>
    </source>
</evidence>
<sequence length="503" mass="54784">MTAAAAVATTTTDQISSQRPARRSVRTLVGILAAGALLRLWALGAVGFNSDEAVYAGQAASIAGDDVLTPLFPVFRAHPLLFQTTLSLMFLGGVSDVAARLLPVAFGLGTVVLTFLLGKRMYGQQAGLVAAALLAAMPYHVVVTRQVLLDGPLTFFAVLTAYCVTRFCLDGERRWLHFAGAALGLAVLTKEIAVILGVAILVFFLLRRDIHVPWRTAAVSGAVAAAIMIMYPLSLQFAGRSGTGQNYLWWQLFRRPNHGLAFYVETVPLAIGPAVLLLAAAGLWLLRRRASWRETFLLCWILVPLTFFELWPVKGYQYLVVIAPALTLLASRTVVHSFPVWPPVRAAVIVTAVLSLAVPSWLAITAPPSAAFLAGSGGVPKGREAGEWIRANLPEGAAVITIGPSMANLVRFYGNRKSYALSVSTNPLRRNPSYVPIDNPDRQLRQGELNYVVWDAYSANRTTFYSQQLMTYVHRYRGVLLHTEELDVAGRTTPVIMVYEVRP</sequence>
<evidence type="ECO:0000256" key="7">
    <source>
        <dbReference type="ARBA" id="ARBA00023136"/>
    </source>
</evidence>
<comment type="caution">
    <text evidence="10">The sequence shown here is derived from an EMBL/GenBank/DDBJ whole genome shotgun (WGS) entry which is preliminary data.</text>
</comment>
<dbReference type="InterPro" id="IPR038731">
    <property type="entry name" value="RgtA/B/C-like"/>
</dbReference>
<dbReference type="RefSeq" id="WP_382376854.1">
    <property type="nucleotide sequence ID" value="NZ_JBHRZI010000023.1"/>
</dbReference>
<feature type="transmembrane region" description="Helical" evidence="8">
    <location>
        <begin position="181"/>
        <end position="206"/>
    </location>
</feature>
<keyword evidence="7 8" id="KW-0472">Membrane</keyword>
<comment type="subcellular location">
    <subcellularLocation>
        <location evidence="1">Cell membrane</location>
        <topology evidence="1">Multi-pass membrane protein</topology>
    </subcellularLocation>
</comment>
<feature type="transmembrane region" description="Helical" evidence="8">
    <location>
        <begin position="218"/>
        <end position="239"/>
    </location>
</feature>
<accession>A0ABV8BZY5</accession>